<dbReference type="InterPro" id="IPR001128">
    <property type="entry name" value="Cyt_P450"/>
</dbReference>
<reference evidence="2" key="1">
    <citation type="journal article" date="2023" name="Science">
        <title>Elucidation of the pathway for biosynthesis of saponin adjuvants from the soapbark tree.</title>
        <authorList>
            <person name="Reed J."/>
            <person name="Orme A."/>
            <person name="El-Demerdash A."/>
            <person name="Owen C."/>
            <person name="Martin L.B.B."/>
            <person name="Misra R.C."/>
            <person name="Kikuchi S."/>
            <person name="Rejzek M."/>
            <person name="Martin A.C."/>
            <person name="Harkess A."/>
            <person name="Leebens-Mack J."/>
            <person name="Louveau T."/>
            <person name="Stephenson M.J."/>
            <person name="Osbourn A."/>
        </authorList>
    </citation>
    <scope>NUCLEOTIDE SEQUENCE</scope>
    <source>
        <strain evidence="2">S10</strain>
    </source>
</reference>
<dbReference type="PANTHER" id="PTHR47951:SF7">
    <property type="entry name" value="FLAVONOID 3',5'-HYDROXYLASE-LIKE ISOFORM X1"/>
    <property type="match status" value="1"/>
</dbReference>
<name>A0AAD7KSF6_QUISA</name>
<dbReference type="EMBL" id="JARAOO010000014">
    <property type="protein sequence ID" value="KAJ7944796.1"/>
    <property type="molecule type" value="Genomic_DNA"/>
</dbReference>
<proteinExistence type="predicted"/>
<evidence type="ECO:0000256" key="1">
    <source>
        <dbReference type="SAM" id="Phobius"/>
    </source>
</evidence>
<dbReference type="Pfam" id="PF00067">
    <property type="entry name" value="p450"/>
    <property type="match status" value="2"/>
</dbReference>
<dbReference type="GO" id="GO:0016705">
    <property type="term" value="F:oxidoreductase activity, acting on paired donors, with incorporation or reduction of molecular oxygen"/>
    <property type="evidence" value="ECO:0007669"/>
    <property type="project" value="InterPro"/>
</dbReference>
<protein>
    <submittedName>
        <fullName evidence="2">Cytochrome P450</fullName>
    </submittedName>
</protein>
<dbReference type="SUPFAM" id="SSF48264">
    <property type="entry name" value="Cytochrome P450"/>
    <property type="match status" value="1"/>
</dbReference>
<sequence>MLSEVYAIAASNQALFLTAIFTLLAVVWSLWNTFKRSRKVIAPWPPPGPAGLPIVGYLPFLGTELHKKFAELADIYGPIYKIRLGTKLCVVISSPSLVKEVVRDHDLIFANRDPPIAAMVASYGGNDIAFSSYGPDWRKMRKIFVREMLSNTNISESFGTRREEVNKSIKYVYDKRGIPINVGELTSAIAINTVTRMTWGGTLEGDETNIGAKFKELLAEQMVFLAKPNVSDFFPLLAPFDLQGIKKKTKDNFLWIERIVDCIVEKRMSMGLINGDDQAGKIEQKKDLLQILLELKQNKSGPESITMNQLKAILLDISGGWNRHHINNGGVGDGFADEEPRGNEKNAVIKETFRLHPALPHLVPRCPSQSSIIGGYTIPKELELSDRFGIILKKKKSLHPLS</sequence>
<evidence type="ECO:0000313" key="3">
    <source>
        <dbReference type="Proteomes" id="UP001163823"/>
    </source>
</evidence>
<feature type="transmembrane region" description="Helical" evidence="1">
    <location>
        <begin position="6"/>
        <end position="31"/>
    </location>
</feature>
<dbReference type="GO" id="GO:0005506">
    <property type="term" value="F:iron ion binding"/>
    <property type="evidence" value="ECO:0007669"/>
    <property type="project" value="InterPro"/>
</dbReference>
<dbReference type="Gene3D" id="1.10.630.10">
    <property type="entry name" value="Cytochrome P450"/>
    <property type="match status" value="2"/>
</dbReference>
<keyword evidence="1" id="KW-0812">Transmembrane</keyword>
<comment type="caution">
    <text evidence="2">The sequence shown here is derived from an EMBL/GenBank/DDBJ whole genome shotgun (WGS) entry which is preliminary data.</text>
</comment>
<dbReference type="Proteomes" id="UP001163823">
    <property type="component" value="Chromosome 14"/>
</dbReference>
<dbReference type="PRINTS" id="PR00463">
    <property type="entry name" value="EP450I"/>
</dbReference>
<organism evidence="2 3">
    <name type="scientific">Quillaja saponaria</name>
    <name type="common">Soap bark tree</name>
    <dbReference type="NCBI Taxonomy" id="32244"/>
    <lineage>
        <taxon>Eukaryota</taxon>
        <taxon>Viridiplantae</taxon>
        <taxon>Streptophyta</taxon>
        <taxon>Embryophyta</taxon>
        <taxon>Tracheophyta</taxon>
        <taxon>Spermatophyta</taxon>
        <taxon>Magnoliopsida</taxon>
        <taxon>eudicotyledons</taxon>
        <taxon>Gunneridae</taxon>
        <taxon>Pentapetalae</taxon>
        <taxon>rosids</taxon>
        <taxon>fabids</taxon>
        <taxon>Fabales</taxon>
        <taxon>Quillajaceae</taxon>
        <taxon>Quillaja</taxon>
    </lineage>
</organism>
<keyword evidence="1" id="KW-0472">Membrane</keyword>
<keyword evidence="3" id="KW-1185">Reference proteome</keyword>
<gene>
    <name evidence="2" type="ORF">O6P43_034134</name>
</gene>
<dbReference type="InterPro" id="IPR002401">
    <property type="entry name" value="Cyt_P450_E_grp-I"/>
</dbReference>
<dbReference type="GO" id="GO:0004497">
    <property type="term" value="F:monooxygenase activity"/>
    <property type="evidence" value="ECO:0007669"/>
    <property type="project" value="InterPro"/>
</dbReference>
<dbReference type="GO" id="GO:0020037">
    <property type="term" value="F:heme binding"/>
    <property type="evidence" value="ECO:0007669"/>
    <property type="project" value="InterPro"/>
</dbReference>
<dbReference type="PANTHER" id="PTHR47951">
    <property type="entry name" value="OS08G0547900 PROTEIN"/>
    <property type="match status" value="1"/>
</dbReference>
<keyword evidence="1" id="KW-1133">Transmembrane helix</keyword>
<dbReference type="KEGG" id="qsa:O6P43_034134"/>
<dbReference type="AlphaFoldDB" id="A0AAD7KSF6"/>
<evidence type="ECO:0000313" key="2">
    <source>
        <dbReference type="EMBL" id="KAJ7944796.1"/>
    </source>
</evidence>
<accession>A0AAD7KSF6</accession>
<dbReference type="InterPro" id="IPR036396">
    <property type="entry name" value="Cyt_P450_sf"/>
</dbReference>